<name>A0A2J6R2W5_HYAVF</name>
<evidence type="ECO:0000313" key="2">
    <source>
        <dbReference type="EMBL" id="PMD30692.1"/>
    </source>
</evidence>
<dbReference type="InterPro" id="IPR052972">
    <property type="entry name" value="Sacsin_chaperone_reg"/>
</dbReference>
<reference evidence="3 4" key="1">
    <citation type="submission" date="2016-04" db="EMBL/GenBank/DDBJ databases">
        <title>A degradative enzymes factory behind the ericoid mycorrhizal symbiosis.</title>
        <authorList>
            <consortium name="DOE Joint Genome Institute"/>
            <person name="Martino E."/>
            <person name="Morin E."/>
            <person name="Grelet G."/>
            <person name="Kuo A."/>
            <person name="Kohler A."/>
            <person name="Daghino S."/>
            <person name="Barry K."/>
            <person name="Choi C."/>
            <person name="Cichocki N."/>
            <person name="Clum A."/>
            <person name="Copeland A."/>
            <person name="Hainaut M."/>
            <person name="Haridas S."/>
            <person name="Labutti K."/>
            <person name="Lindquist E."/>
            <person name="Lipzen A."/>
            <person name="Khouja H.-R."/>
            <person name="Murat C."/>
            <person name="Ohm R."/>
            <person name="Olson A."/>
            <person name="Spatafora J."/>
            <person name="Veneault-Fourrey C."/>
            <person name="Henrissat B."/>
            <person name="Grigoriev I."/>
            <person name="Martin F."/>
            <person name="Perotto S."/>
        </authorList>
    </citation>
    <scope>NUCLEOTIDE SEQUENCE [LARGE SCALE GENOMIC DNA]</scope>
    <source>
        <strain evidence="3 4">F</strain>
    </source>
</reference>
<dbReference type="InterPro" id="IPR000210">
    <property type="entry name" value="BTB/POZ_dom"/>
</dbReference>
<dbReference type="Gene3D" id="3.30.565.10">
    <property type="entry name" value="Histidine kinase-like ATPase, C-terminal domain"/>
    <property type="match status" value="1"/>
</dbReference>
<sequence>MVLQPIGQNAQVQRLTTALKNICRDYPAGGTVLRELLQNADDAGATEVRFILDERSHPFDELIDPKLKQYQGPALLAYNNAIFTDTDFHNLSRLGDSLKLHDGSTTGKFGRGFNSVYNWTDSPSIVSRERLLILDPHCEWSGGGPVYDFVVNSEEFAIQSQMAAFQTVMDHLDQQLEGTIIRIPLRTEAQALKSEISSRRTTVAEVLEVLQSFASEFGDNGLLFMRNVEKLEIGSASMTIEIKMADGKALRPHKSKVNEAVKCALTDSEYSFDHSFEAGIEYRSSGESRKTTFIVHHSIQCGLMDRSLRDWAKDQKLIPWVAVAAQLPIQSSEMVKGSLFTVLPLPIITSQPVLVHGLFSISPDRARLYQLNDKSTQDQDPAKWNNWLLKGPVPLAWTRLLSYLASIYPNQPAFEKWPQSLDDTRDPMSSSLEKIMGFIEKESLALWQTDVGYMTAQDALLGTGTESTALRNALREARAPVVYVPERLQHRSKILFQDRLLCPQSLCRFMRTIDGQISSWSDRTKLEILEYLLSEPGFTDYGSLELFPFKDGIYRSVGDSITFVSRDKLEEDLFSLEDFRNLDLEKLSKAAEHALKRGCESSTIHPSIRYRSARCLREYCMSTVFKDVPKDRDEVVLNEGAAGIVTRVWTWILTYGNDILDKEFSPLWLLPLSNGHHRKVKPEKESHSVVYFAPVGEISDYMRKFDAKISVKPLPLLDTGPTGLTPEFLSLLTRSERVMSILLVKDASNMVSLLEWLQRTWPLVDHILKEERLLIARLLVSHFPKTLTSLERKTVVGALSSLAIFQKVLWKGESDTMEPALAWASLNSSSKSIGLLDGISPVPVIDDIQFLIASWSGSSKQLLEKLELADCLGSVQLIQDYIVPAWESGKAINWASCCKEQLAAFILIRFSSLPLGVQDRLRTIPMVPVAQLNGKSTSKFAIAADLIDPSIPELKGLCFFDEEIIPKEDFILNFNAALKGSGLKTMVDEGVVENRIRCYASTKYPILDVEKRAQKLLESTCRWTTPMGRQGDSNLRRLKWIPAVNPNGTLSLKASNECRGRRSRLLVSSQLPILQTPISTEWERRLGWHNILPGDILLSQISFGIERKDREIVDAVLTYISQNGLIETMINSLMSLPCVLVTSGLFVTPSRAFRPPTRSIAGCERLQPYLANIDNKFWRDHQDLLIRLGVGDKLCPTDLLNVQRILEEKLVLGESDLAVAIEIVNLASKFPRTSLAGIKVICKTGEFYLIKDVNFDDLGPFKSKEKVNLTHSDIPKRAIDRLGIGGLRERLIKGMLEIEDVDDEDEFDQRENVTTRIADTLVRYPVETTFREYLANADDAKGASKISWLLDQRVHPSDKLLTPKMNTFQGPAFLVYNNGVFNDDDFKGFKNVGEGSKAHDQETIGQFGRGSQTMYHWTDVPMILSGRYLLILDPQQEVLPRNRIKGIRMPGVKLELSKLRTACGDQLAPFEGLWGYRQDLDNYPGTIFRFPLRNTASSALRISKRDLNSGEVCRLMDTYFREARISLLFLRRIKSIDFGIHGKPDSGWSVTRRQPVDEDAKSFSELVVCQFTKYIDLGTQIAAKDRWWVAIEDVIPPADRLPDSSRRVMKNVECGLAAFISTTINKNDSIIIPPKATQPRMFNTLPLSIPSDLPVHVHATFSLSGDRSTTCIQLLASGRAAEEQSCGATLCVILEEIAPKFTKTFPEAQPTEGISLRKAAERFDISQAVLDFFPRRDSDIIAPLLMALEVNLVRDIPAEIAKHLKAVSEVRSVSGPMLRLLLKSDRSRDCLLKEMARNPRILDVLFSELIPADAELKDLDGCNLLPLADGNLATLKFADTNSTQSSKYHVVTDNELKLFEFASKYLVTASSGAKLGRVLQSGKFNLARLQLCDVRKLLDMKPTVSTPNDDEDKWLTEFWKFWNSHIDSSLPSSNIDTLNVEIFGASRDGVRIYATPVAFHTLPAVVEPSTGEHQQLCDRIPGLYRFNTKFMPKSLLDKEKSFSSEDSFYRLIRAVLRALLIFHVSNQILSHKPDRFLGLSADLKSISLWPIFHATPLDLVSANNALIAPDDRLLVPWMKDRSRFVNPQFSRDSRHQDCLLKLGVNKLPIVTLLKDYVLPLPWTLDTTYWQHFQPLISAIAGMVLYGESTSNLVYLLSQSNIAADGHCKLQKACELYDHEDQIFISAFRHQGETRFLHKSVQGYRSFWLKVGLRHRPQNFIDPGDYLQCLQVMKLRLGAEDIRTDPHLDHDSQTVLSPLTAPNSNTQRFRAHDWLALSQEMVFLSRTNFNGEPEYRQATMASVAAEQRLLRLLEVVAHDHASVCWSQTSFVRHQPTREILDKVSGNGQPKIKMVWRHLQHMKNVAEHLKRYQVQDFLTDLALTYEYLQDRLNESRTGFNLRNSAIWLNLDTWDHRVVLLDDIKTSWHGIEELVLSSSVDAGPIKAVRSGLMRFEKLLRGLGCHSITYPTVTRPTLHLSTSVTNSLRQLRNEGKLVDITYSTEGRLIKAHKVVLAAMSEKCARQFSGRWKAEDFIKYDENDDPDDFISYHTLSTMIKYAYEEEIDWKEMQVSDSDDAEEKAAKLDLLLDLHKGADYWLIPALKSEVEGKILDAGKAFINLENVVEIRERAELVGANAFERMCAGFIQSNRDVVDKAHLGKLGKGT</sequence>
<dbReference type="PANTHER" id="PTHR15600:SF42">
    <property type="entry name" value="SACSIN"/>
    <property type="match status" value="1"/>
</dbReference>
<dbReference type="PROSITE" id="PS50097">
    <property type="entry name" value="BTB"/>
    <property type="match status" value="1"/>
</dbReference>
<dbReference type="Proteomes" id="UP000235786">
    <property type="component" value="Unassembled WGS sequence"/>
</dbReference>
<keyword evidence="4" id="KW-1185">Reference proteome</keyword>
<dbReference type="Pfam" id="PF00651">
    <property type="entry name" value="BTB"/>
    <property type="match status" value="1"/>
</dbReference>
<feature type="domain" description="BTB" evidence="1">
    <location>
        <begin position="2494"/>
        <end position="2566"/>
    </location>
</feature>
<proteinExistence type="predicted"/>
<dbReference type="EMBL" id="KZ613965">
    <property type="protein sequence ID" value="PMD30692.1"/>
    <property type="molecule type" value="Genomic_DNA"/>
</dbReference>
<protein>
    <recommendedName>
        <fullName evidence="1">BTB domain-containing protein</fullName>
    </recommendedName>
</protein>
<organism evidence="3 4">
    <name type="scientific">Hyaloscypha variabilis (strain UAMH 11265 / GT02V1 / F)</name>
    <name type="common">Meliniomyces variabilis</name>
    <dbReference type="NCBI Taxonomy" id="1149755"/>
    <lineage>
        <taxon>Eukaryota</taxon>
        <taxon>Fungi</taxon>
        <taxon>Dikarya</taxon>
        <taxon>Ascomycota</taxon>
        <taxon>Pezizomycotina</taxon>
        <taxon>Leotiomycetes</taxon>
        <taxon>Helotiales</taxon>
        <taxon>Hyaloscyphaceae</taxon>
        <taxon>Hyaloscypha</taxon>
        <taxon>Hyaloscypha variabilis</taxon>
    </lineage>
</organism>
<dbReference type="STRING" id="1149755.A0A2J6R2W5"/>
<evidence type="ECO:0000313" key="4">
    <source>
        <dbReference type="Proteomes" id="UP000235786"/>
    </source>
</evidence>
<dbReference type="SUPFAM" id="SSF54695">
    <property type="entry name" value="POZ domain"/>
    <property type="match status" value="1"/>
</dbReference>
<dbReference type="Pfam" id="PF25794">
    <property type="entry name" value="SACS"/>
    <property type="match status" value="2"/>
</dbReference>
<dbReference type="SUPFAM" id="SSF55874">
    <property type="entry name" value="ATPase domain of HSP90 chaperone/DNA topoisomerase II/histidine kinase"/>
    <property type="match status" value="2"/>
</dbReference>
<dbReference type="InterPro" id="IPR011333">
    <property type="entry name" value="SKP1/BTB/POZ_sf"/>
</dbReference>
<dbReference type="GO" id="GO:0030544">
    <property type="term" value="F:Hsp70 protein binding"/>
    <property type="evidence" value="ECO:0007669"/>
    <property type="project" value="TreeGrafter"/>
</dbReference>
<dbReference type="OrthoDB" id="1262810at2759"/>
<dbReference type="SMART" id="SM00225">
    <property type="entry name" value="BTB"/>
    <property type="match status" value="1"/>
</dbReference>
<dbReference type="NCBIfam" id="NF047352">
    <property type="entry name" value="P_loop_sacsin"/>
    <property type="match status" value="1"/>
</dbReference>
<evidence type="ECO:0000259" key="1">
    <source>
        <dbReference type="PROSITE" id="PS50097"/>
    </source>
</evidence>
<dbReference type="EMBL" id="KZ613957">
    <property type="protein sequence ID" value="PMD32835.1"/>
    <property type="molecule type" value="Genomic_DNA"/>
</dbReference>
<dbReference type="CDD" id="cd18186">
    <property type="entry name" value="BTB_POZ_ZBTB_KLHL-like"/>
    <property type="match status" value="1"/>
</dbReference>
<evidence type="ECO:0000313" key="3">
    <source>
        <dbReference type="EMBL" id="PMD32835.1"/>
    </source>
</evidence>
<dbReference type="InterPro" id="IPR036890">
    <property type="entry name" value="HATPase_C_sf"/>
</dbReference>
<accession>A0A2J6R2W5</accession>
<dbReference type="PANTHER" id="PTHR15600">
    <property type="entry name" value="SACSIN"/>
    <property type="match status" value="1"/>
</dbReference>
<gene>
    <name evidence="2" type="ORF">L207DRAFT_537553</name>
    <name evidence="3" type="ORF">L207DRAFT_589915</name>
</gene>
<dbReference type="InterPro" id="IPR058210">
    <property type="entry name" value="SACS/Nov_dom"/>
</dbReference>
<dbReference type="Gene3D" id="3.30.710.10">
    <property type="entry name" value="Potassium Channel Kv1.1, Chain A"/>
    <property type="match status" value="1"/>
</dbReference>